<dbReference type="InterPro" id="IPR050832">
    <property type="entry name" value="Bact_Acetyltransf"/>
</dbReference>
<dbReference type="GO" id="GO:0016747">
    <property type="term" value="F:acyltransferase activity, transferring groups other than amino-acyl groups"/>
    <property type="evidence" value="ECO:0007669"/>
    <property type="project" value="InterPro"/>
</dbReference>
<dbReference type="PANTHER" id="PTHR43877">
    <property type="entry name" value="AMINOALKYLPHOSPHONATE N-ACETYLTRANSFERASE-RELATED-RELATED"/>
    <property type="match status" value="1"/>
</dbReference>
<reference evidence="5 6" key="1">
    <citation type="journal article" date="2019" name="Environ. Microbiol.">
        <title>Species interactions and distinct microbial communities in high Arctic permafrost affected cryosols are associated with the CH4 and CO2 gas fluxes.</title>
        <authorList>
            <person name="Altshuler I."/>
            <person name="Hamel J."/>
            <person name="Turney S."/>
            <person name="Magnuson E."/>
            <person name="Levesque R."/>
            <person name="Greer C."/>
            <person name="Whyte L.G."/>
        </authorList>
    </citation>
    <scope>NUCLEOTIDE SEQUENCE [LARGE SCALE GENOMIC DNA]</scope>
    <source>
        <strain evidence="5 6">S9.3A</strain>
    </source>
</reference>
<name>A0A502D5K0_9MICO</name>
<evidence type="ECO:0000259" key="4">
    <source>
        <dbReference type="PROSITE" id="PS51186"/>
    </source>
</evidence>
<dbReference type="InterPro" id="IPR016181">
    <property type="entry name" value="Acyl_CoA_acyltransferase"/>
</dbReference>
<sequence>MRTPSTESSRPGGRQDGGSSTWAWPSAEQENHWRAPTLRAYRRGMEIRRLNTDDEAELARFHAIGDRAERFERPYATTWGLDEMRIELTEEDPSERKDCVVAIDGEEIVGAGIAFSATNDNTHLSWLMPWVEPERRRRGIGSAVLAELVAICRADHRTDLVIESAYPFDRREDHPYRRFAEKNGFVLANTEIRRVRTLPVEDVDLDALMAEAAPHHEGYRIEAFEDPLPDELLPSLCAAHNRLAVDAPGGDLEFEPESLTPELVRVHEDQRRRQGRRKIATLAISDAGEVVGYTDLVIPPEDLPNVWQWGTLVTAEHRGHHLGMAMKARALKELQTRIGPERTRILTCNAEQNGYMVSINERLGFRAVEVTPAFLLRQS</sequence>
<keyword evidence="1 5" id="KW-0808">Transferase</keyword>
<feature type="domain" description="N-acetyltransferase" evidence="4">
    <location>
        <begin position="219"/>
        <end position="379"/>
    </location>
</feature>
<dbReference type="PROSITE" id="PS51186">
    <property type="entry name" value="GNAT"/>
    <property type="match status" value="2"/>
</dbReference>
<dbReference type="Pfam" id="PF13508">
    <property type="entry name" value="Acetyltransf_7"/>
    <property type="match status" value="1"/>
</dbReference>
<evidence type="ECO:0000256" key="1">
    <source>
        <dbReference type="ARBA" id="ARBA00022679"/>
    </source>
</evidence>
<proteinExistence type="predicted"/>
<protein>
    <submittedName>
        <fullName evidence="5">GNAT family N-acetyltransferase</fullName>
    </submittedName>
</protein>
<feature type="region of interest" description="Disordered" evidence="3">
    <location>
        <begin position="1"/>
        <end position="29"/>
    </location>
</feature>
<feature type="domain" description="N-acetyltransferase" evidence="4">
    <location>
        <begin position="45"/>
        <end position="214"/>
    </location>
</feature>
<dbReference type="CDD" id="cd04301">
    <property type="entry name" value="NAT_SF"/>
    <property type="match status" value="1"/>
</dbReference>
<keyword evidence="6" id="KW-1185">Reference proteome</keyword>
<evidence type="ECO:0000313" key="6">
    <source>
        <dbReference type="Proteomes" id="UP000317722"/>
    </source>
</evidence>
<accession>A0A502D5K0</accession>
<comment type="caution">
    <text evidence="5">The sequence shown here is derived from an EMBL/GenBank/DDBJ whole genome shotgun (WGS) entry which is preliminary data.</text>
</comment>
<dbReference type="SUPFAM" id="SSF55729">
    <property type="entry name" value="Acyl-CoA N-acyltransferases (Nat)"/>
    <property type="match status" value="2"/>
</dbReference>
<evidence type="ECO:0000256" key="2">
    <source>
        <dbReference type="ARBA" id="ARBA00023315"/>
    </source>
</evidence>
<dbReference type="AlphaFoldDB" id="A0A502D5K0"/>
<gene>
    <name evidence="5" type="ORF">EAH86_02020</name>
</gene>
<organism evidence="5 6">
    <name type="scientific">Pedococcus bigeumensis</name>
    <dbReference type="NCBI Taxonomy" id="433644"/>
    <lineage>
        <taxon>Bacteria</taxon>
        <taxon>Bacillati</taxon>
        <taxon>Actinomycetota</taxon>
        <taxon>Actinomycetes</taxon>
        <taxon>Micrococcales</taxon>
        <taxon>Intrasporangiaceae</taxon>
        <taxon>Pedococcus</taxon>
    </lineage>
</organism>
<evidence type="ECO:0000313" key="5">
    <source>
        <dbReference type="EMBL" id="TPG19301.1"/>
    </source>
</evidence>
<dbReference type="EMBL" id="RCZM01000001">
    <property type="protein sequence ID" value="TPG19301.1"/>
    <property type="molecule type" value="Genomic_DNA"/>
</dbReference>
<keyword evidence="2" id="KW-0012">Acyltransferase</keyword>
<evidence type="ECO:0000256" key="3">
    <source>
        <dbReference type="SAM" id="MobiDB-lite"/>
    </source>
</evidence>
<dbReference type="PANTHER" id="PTHR43877:SF1">
    <property type="entry name" value="ACETYLTRANSFERASE"/>
    <property type="match status" value="1"/>
</dbReference>
<dbReference type="Pfam" id="PF00583">
    <property type="entry name" value="Acetyltransf_1"/>
    <property type="match status" value="1"/>
</dbReference>
<dbReference type="InterPro" id="IPR000182">
    <property type="entry name" value="GNAT_dom"/>
</dbReference>
<dbReference type="Proteomes" id="UP000317722">
    <property type="component" value="Unassembled WGS sequence"/>
</dbReference>
<dbReference type="OrthoDB" id="4119890at2"/>
<dbReference type="Gene3D" id="3.40.630.30">
    <property type="match status" value="1"/>
</dbReference>